<evidence type="ECO:0000256" key="7">
    <source>
        <dbReference type="ARBA" id="ARBA00023004"/>
    </source>
</evidence>
<dbReference type="InterPro" id="IPR001433">
    <property type="entry name" value="OxRdtase_FAD/NAD-bd"/>
</dbReference>
<name>A0ABS5KTE7_9ACTN</name>
<dbReference type="PROSITE" id="PS00197">
    <property type="entry name" value="2FE2S_FER_1"/>
    <property type="match status" value="1"/>
</dbReference>
<gene>
    <name evidence="11" type="ORF">KGQ19_20825</name>
</gene>
<keyword evidence="5" id="KW-0274">FAD</keyword>
<dbReference type="EMBL" id="JAAFYZ010000069">
    <property type="protein sequence ID" value="MBS2549312.1"/>
    <property type="molecule type" value="Genomic_DNA"/>
</dbReference>
<organism evidence="11 12">
    <name type="scientific">Catenulispora pinistramenti</name>
    <dbReference type="NCBI Taxonomy" id="2705254"/>
    <lineage>
        <taxon>Bacteria</taxon>
        <taxon>Bacillati</taxon>
        <taxon>Actinomycetota</taxon>
        <taxon>Actinomycetes</taxon>
        <taxon>Catenulisporales</taxon>
        <taxon>Catenulisporaceae</taxon>
        <taxon>Catenulispora</taxon>
    </lineage>
</organism>
<keyword evidence="6" id="KW-0560">Oxidoreductase</keyword>
<evidence type="ECO:0000313" key="12">
    <source>
        <dbReference type="Proteomes" id="UP000730482"/>
    </source>
</evidence>
<feature type="domain" description="FAD-binding FR-type" evidence="10">
    <location>
        <begin position="1"/>
        <end position="110"/>
    </location>
</feature>
<dbReference type="PANTHER" id="PTHR47354">
    <property type="entry name" value="NADH OXIDOREDUCTASE HCR"/>
    <property type="match status" value="1"/>
</dbReference>
<dbReference type="PROSITE" id="PS51085">
    <property type="entry name" value="2FE2S_FER_2"/>
    <property type="match status" value="1"/>
</dbReference>
<feature type="domain" description="2Fe-2S ferredoxin-type" evidence="9">
    <location>
        <begin position="264"/>
        <end position="354"/>
    </location>
</feature>
<comment type="cofactor">
    <cofactor evidence="1">
        <name>FAD</name>
        <dbReference type="ChEBI" id="CHEBI:57692"/>
    </cofactor>
</comment>
<dbReference type="Gene3D" id="3.40.50.80">
    <property type="entry name" value="Nucleotide-binding domain of ferredoxin-NADP reductase (FNR) module"/>
    <property type="match status" value="1"/>
</dbReference>
<dbReference type="InterPro" id="IPR001041">
    <property type="entry name" value="2Fe-2S_ferredoxin-type"/>
</dbReference>
<evidence type="ECO:0000256" key="5">
    <source>
        <dbReference type="ARBA" id="ARBA00022827"/>
    </source>
</evidence>
<evidence type="ECO:0000259" key="9">
    <source>
        <dbReference type="PROSITE" id="PS51085"/>
    </source>
</evidence>
<evidence type="ECO:0000256" key="1">
    <source>
        <dbReference type="ARBA" id="ARBA00001974"/>
    </source>
</evidence>
<dbReference type="Pfam" id="PF00111">
    <property type="entry name" value="Fer2"/>
    <property type="match status" value="1"/>
</dbReference>
<keyword evidence="4" id="KW-0479">Metal-binding</keyword>
<keyword evidence="2" id="KW-0285">Flavoprotein</keyword>
<evidence type="ECO:0000313" key="11">
    <source>
        <dbReference type="EMBL" id="MBS2549312.1"/>
    </source>
</evidence>
<accession>A0ABS5KTE7</accession>
<comment type="caution">
    <text evidence="11">The sequence shown here is derived from an EMBL/GenBank/DDBJ whole genome shotgun (WGS) entry which is preliminary data.</text>
</comment>
<evidence type="ECO:0000256" key="4">
    <source>
        <dbReference type="ARBA" id="ARBA00022723"/>
    </source>
</evidence>
<protein>
    <submittedName>
        <fullName evidence="11">2Fe-2S iron-sulfur cluster binding domain-containing protein</fullName>
    </submittedName>
</protein>
<dbReference type="SUPFAM" id="SSF52343">
    <property type="entry name" value="Ferredoxin reductase-like, C-terminal NADP-linked domain"/>
    <property type="match status" value="1"/>
</dbReference>
<dbReference type="RefSeq" id="WP_212010876.1">
    <property type="nucleotide sequence ID" value="NZ_JAAFYZ010000069.1"/>
</dbReference>
<reference evidence="11 12" key="1">
    <citation type="submission" date="2020-02" db="EMBL/GenBank/DDBJ databases">
        <title>Acidophilic actinobacteria isolated from forest soil.</title>
        <authorList>
            <person name="Golinska P."/>
        </authorList>
    </citation>
    <scope>NUCLEOTIDE SEQUENCE [LARGE SCALE GENOMIC DNA]</scope>
    <source>
        <strain evidence="11 12">NL8</strain>
    </source>
</reference>
<dbReference type="SUPFAM" id="SSF63380">
    <property type="entry name" value="Riboflavin synthase domain-like"/>
    <property type="match status" value="1"/>
</dbReference>
<evidence type="ECO:0000256" key="3">
    <source>
        <dbReference type="ARBA" id="ARBA00022714"/>
    </source>
</evidence>
<keyword evidence="3" id="KW-0001">2Fe-2S</keyword>
<keyword evidence="12" id="KW-1185">Reference proteome</keyword>
<dbReference type="Pfam" id="PF00970">
    <property type="entry name" value="FAD_binding_6"/>
    <property type="match status" value="1"/>
</dbReference>
<dbReference type="InterPro" id="IPR039261">
    <property type="entry name" value="FNR_nucleotide-bd"/>
</dbReference>
<dbReference type="InterPro" id="IPR012675">
    <property type="entry name" value="Beta-grasp_dom_sf"/>
</dbReference>
<evidence type="ECO:0000256" key="2">
    <source>
        <dbReference type="ARBA" id="ARBA00022630"/>
    </source>
</evidence>
<proteinExistence type="predicted"/>
<sequence>MTLLPVVGLDRLTDDAVRVVFGVPAGERDVFRYAPGQHVTVRVELGGTEARRAYSLCAAPFGDGVGADAATLSIAVKELGPGGFGEIAAAKLGVGDLVEVLPPAGRFVLQTGPEHVGIVAGSGVTPVLAMAEVALARGDRFTLIYGNRTASSVMFLEELADLKDRYPERLMVLHVLSREPREAALLTGRIDAERLPELLDAAAPGPEARYYLCGPMAMVDTAKEVLAGRGVGRGQVHFELFHAEDAPPPAAYAETAKVLADGDVDVTVTLGGRRTQLAMSKDDDSVLAAVLKARPDTPYSCTGGVCGTCRAKIVTGEVAMAHDYALEPEEKAEGFVLACQSRPLTSTVELDFDA</sequence>
<dbReference type="Pfam" id="PF00175">
    <property type="entry name" value="NAD_binding_1"/>
    <property type="match status" value="1"/>
</dbReference>
<dbReference type="Gene3D" id="2.40.30.10">
    <property type="entry name" value="Translation factors"/>
    <property type="match status" value="1"/>
</dbReference>
<dbReference type="InterPro" id="IPR008333">
    <property type="entry name" value="Cbr1-like_FAD-bd_dom"/>
</dbReference>
<dbReference type="Gene3D" id="3.10.20.30">
    <property type="match status" value="1"/>
</dbReference>
<dbReference type="InterPro" id="IPR050415">
    <property type="entry name" value="MRET"/>
</dbReference>
<dbReference type="PANTHER" id="PTHR47354:SF8">
    <property type="entry name" value="1,2-PHENYLACETYL-COA EPOXIDASE, SUBUNIT E"/>
    <property type="match status" value="1"/>
</dbReference>
<dbReference type="CDD" id="cd00207">
    <property type="entry name" value="fer2"/>
    <property type="match status" value="1"/>
</dbReference>
<evidence type="ECO:0000259" key="10">
    <source>
        <dbReference type="PROSITE" id="PS51384"/>
    </source>
</evidence>
<dbReference type="SUPFAM" id="SSF54292">
    <property type="entry name" value="2Fe-2S ferredoxin-like"/>
    <property type="match status" value="1"/>
</dbReference>
<dbReference type="InterPro" id="IPR036010">
    <property type="entry name" value="2Fe-2S_ferredoxin-like_sf"/>
</dbReference>
<keyword evidence="7" id="KW-0408">Iron</keyword>
<dbReference type="PROSITE" id="PS51384">
    <property type="entry name" value="FAD_FR"/>
    <property type="match status" value="1"/>
</dbReference>
<dbReference type="CDD" id="cd06214">
    <property type="entry name" value="PA_degradation_oxidoreductase_like"/>
    <property type="match status" value="1"/>
</dbReference>
<evidence type="ECO:0000256" key="6">
    <source>
        <dbReference type="ARBA" id="ARBA00023002"/>
    </source>
</evidence>
<dbReference type="InterPro" id="IPR017927">
    <property type="entry name" value="FAD-bd_FR_type"/>
</dbReference>
<dbReference type="InterPro" id="IPR017938">
    <property type="entry name" value="Riboflavin_synthase-like_b-brl"/>
</dbReference>
<dbReference type="InterPro" id="IPR006058">
    <property type="entry name" value="2Fe2S_fd_BS"/>
</dbReference>
<keyword evidence="8" id="KW-0411">Iron-sulfur</keyword>
<evidence type="ECO:0000256" key="8">
    <source>
        <dbReference type="ARBA" id="ARBA00023014"/>
    </source>
</evidence>
<dbReference type="Proteomes" id="UP000730482">
    <property type="component" value="Unassembled WGS sequence"/>
</dbReference>